<proteinExistence type="predicted"/>
<gene>
    <name evidence="1" type="ORF">CPT_Parlo_075</name>
</gene>
<dbReference type="Proteomes" id="UP000307326">
    <property type="component" value="Segment"/>
</dbReference>
<evidence type="ECO:0000313" key="1">
    <source>
        <dbReference type="EMBL" id="QBQ72224.1"/>
    </source>
</evidence>
<organism evidence="1 2">
    <name type="scientific">Serratia phage Parlo</name>
    <dbReference type="NCBI Taxonomy" id="2557554"/>
    <lineage>
        <taxon>Viruses</taxon>
        <taxon>Duplodnaviria</taxon>
        <taxon>Heunggongvirae</taxon>
        <taxon>Uroviricota</taxon>
        <taxon>Caudoviricetes</taxon>
        <taxon>Parlovirus</taxon>
        <taxon>Parlovirus parlo</taxon>
    </lineage>
</organism>
<dbReference type="EMBL" id="MK618715">
    <property type="protein sequence ID" value="QBQ72224.1"/>
    <property type="molecule type" value="Genomic_DNA"/>
</dbReference>
<evidence type="ECO:0000313" key="2">
    <source>
        <dbReference type="Proteomes" id="UP000307326"/>
    </source>
</evidence>
<protein>
    <submittedName>
        <fullName evidence="1">Virion-associated protein</fullName>
    </submittedName>
</protein>
<sequence length="579" mass="63562">MIRIAGFSGEIPRLIPRLLNDNYAQVAQNTKLENGALTPIRRGRFVHQMPFDCKTIYKNGDEWLGWEKFVRVVPAPIAENRLYVTGDGKPKIIANGVTYDLAVPFPANKLTISLVSGTPDPELSSTVLYTYTWVTSLDEESEPAPLSNELLWSPGLDVRLTGFTAPPVGRGINRMRIYRSQTSATGVTTLFFIKEREATAADFVDVVADNPINEPIRSTDYNAPPDDLQGLTALPNGMMAGFVGKKLYFCEPYIPHAWPEKYILTCDYEIVGLGVFGSAVAIMTTGNPYVASGTLPENMTMERLRVNLPCLTAQSIVDLGYSVAYASTEGLVTISQSGAVVASKELMTTDQWKQMGPESFVSGQYSGRYMVSYSFMDSGSVERRGTLIFDLTGSQPFLSRAADDADAMFFEIGTGVLYLLRNNRDIFEWDAISEPYGEQYWRSKRFVIPSLTNFGCILVDGEDVTTTLQAKESAARNAAARARNRALIETDKTGGALADAALGIVTFAGSLLEPVDDTDPRFSVAIYADGKLRYTVYELNKIHRLPAGFLATTWEIEVRGNQQVTAITLAFSPEEIAGG</sequence>
<accession>A0A482MHW6</accession>
<reference evidence="2" key="1">
    <citation type="submission" date="2019-03" db="EMBL/GenBank/DDBJ databases">
        <authorList>
            <person name="Bockoven R."/>
            <person name="Gutierrez J."/>
            <person name="Newkirk H."/>
            <person name="Liu M."/>
            <person name="Ramsey J."/>
            <person name="Cahill J."/>
        </authorList>
    </citation>
    <scope>NUCLEOTIDE SEQUENCE [LARGE SCALE GENOMIC DNA]</scope>
</reference>
<keyword evidence="2" id="KW-1185">Reference proteome</keyword>
<name>A0A482MHW6_9CAUD</name>